<organism evidence="2 3">
    <name type="scientific">Apatococcus fuscideae</name>
    <dbReference type="NCBI Taxonomy" id="2026836"/>
    <lineage>
        <taxon>Eukaryota</taxon>
        <taxon>Viridiplantae</taxon>
        <taxon>Chlorophyta</taxon>
        <taxon>core chlorophytes</taxon>
        <taxon>Trebouxiophyceae</taxon>
        <taxon>Chlorellales</taxon>
        <taxon>Chlorellaceae</taxon>
        <taxon>Apatococcus</taxon>
    </lineage>
</organism>
<accession>A0AAW1SVT7</accession>
<evidence type="ECO:0000256" key="1">
    <source>
        <dbReference type="SAM" id="MobiDB-lite"/>
    </source>
</evidence>
<protein>
    <submittedName>
        <fullName evidence="2">Uncharacterized protein</fullName>
    </submittedName>
</protein>
<dbReference type="EMBL" id="JALJOV010000881">
    <property type="protein sequence ID" value="KAK9859364.1"/>
    <property type="molecule type" value="Genomic_DNA"/>
</dbReference>
<comment type="caution">
    <text evidence="2">The sequence shown here is derived from an EMBL/GenBank/DDBJ whole genome shotgun (WGS) entry which is preliminary data.</text>
</comment>
<keyword evidence="3" id="KW-1185">Reference proteome</keyword>
<dbReference type="AlphaFoldDB" id="A0AAW1SVT7"/>
<evidence type="ECO:0000313" key="3">
    <source>
        <dbReference type="Proteomes" id="UP001485043"/>
    </source>
</evidence>
<evidence type="ECO:0000313" key="2">
    <source>
        <dbReference type="EMBL" id="KAK9859364.1"/>
    </source>
</evidence>
<sequence>MRVLLVQSGLRISWCSSLEARVLNNIAKLRVFAADLQRKKVAIMPMVMGSSRAKQSWDILSDIFYCAKGGDQVDPVHLVRRSKVDMYAKEQKGQGHAYLQAIERICMRCYWRGLRRNLTTPEGGFPLLVAYQGRHYGLDEDDNSETDSAREHEQSELSDEDEDSNECSGGNKARAMHVKMAKLSCRRLAELVGSPFNVLQQHVPGNNVHAKAAYIIHHYAENYDFHLTAAKIHSMLINCSALDVLRVLDTWACESLELGFRGPGIFADLLQLLGPLLHPNMMGLFVMRLVCMAELLAWTRPEAPARFGEALGELGCCLPVMHEVVDLLEPPHMPMLRRSVPFQIAEMVCAMLRWMAERMGVSAMQRFLDICETDIRNFLQQGWIFKRDHLRLYIKPKDLPGANRGPMPKPPEDPIASLQEQIEAGLLDQEDLAQADVAYPDANGFLVIRPAGYPCINLPASSGMLPFQKAPTLESAHSMTRNQHLEGLLSSVVEGMGAPIPESLIAAMLQHPASLYTMLRSKLRAALIDNSSCKQELPAVDLFVKGASPGIVERFLDERIQTIMQMLHLMEDPAIKAAAAAAALCAEEDAAAQKAASKARKKAQAKERKAKRKAPTSQPPLALTAPETPHAQAQPSPPATQTGIAASAVGDLEDIAGRSSSPASSPAAEAALAGSHVDEADSSSTPASPPAGASTAGHQEDAADSSSTPAAAHSAVAVMPSQDAPADAISGHGSASNPPQAAEQGSMMHGGHSGASAPSDRGARAEPPAHAAKHSGAGSDADVSHSGAKSMHHAAGPSHTGRDPEEAENPPTEGWSAAANGQPNGHAWVSDDESEILFVSAQDGVNMAGSSPECPSDVHMPGAHERVQLSNAFALLNAAKAGAGSLHRSAAKSQPHVSSWAAAALQVAMGLQQKERLEGVCRAAVTWMGTQGLGAPSNPQRNEVRSMLRDAKELIRRLS</sequence>
<feature type="compositionally biased region" description="Basic residues" evidence="1">
    <location>
        <begin position="597"/>
        <end position="614"/>
    </location>
</feature>
<dbReference type="Proteomes" id="UP001485043">
    <property type="component" value="Unassembled WGS sequence"/>
</dbReference>
<proteinExistence type="predicted"/>
<name>A0AAW1SVT7_9CHLO</name>
<feature type="compositionally biased region" description="Low complexity" evidence="1">
    <location>
        <begin position="682"/>
        <end position="697"/>
    </location>
</feature>
<feature type="compositionally biased region" description="Acidic residues" evidence="1">
    <location>
        <begin position="156"/>
        <end position="165"/>
    </location>
</feature>
<feature type="compositionally biased region" description="Polar residues" evidence="1">
    <location>
        <begin position="631"/>
        <end position="642"/>
    </location>
</feature>
<feature type="compositionally biased region" description="Low complexity" evidence="1">
    <location>
        <begin position="657"/>
        <end position="675"/>
    </location>
</feature>
<gene>
    <name evidence="2" type="ORF">WJX84_010260</name>
</gene>
<feature type="compositionally biased region" description="Low complexity" evidence="1">
    <location>
        <begin position="704"/>
        <end position="721"/>
    </location>
</feature>
<feature type="compositionally biased region" description="Low complexity" evidence="1">
    <location>
        <begin position="745"/>
        <end position="757"/>
    </location>
</feature>
<feature type="region of interest" description="Disordered" evidence="1">
    <location>
        <begin position="655"/>
        <end position="828"/>
    </location>
</feature>
<reference evidence="2 3" key="1">
    <citation type="journal article" date="2024" name="Nat. Commun.">
        <title>Phylogenomics reveals the evolutionary origins of lichenization in chlorophyte algae.</title>
        <authorList>
            <person name="Puginier C."/>
            <person name="Libourel C."/>
            <person name="Otte J."/>
            <person name="Skaloud P."/>
            <person name="Haon M."/>
            <person name="Grisel S."/>
            <person name="Petersen M."/>
            <person name="Berrin J.G."/>
            <person name="Delaux P.M."/>
            <person name="Dal Grande F."/>
            <person name="Keller J."/>
        </authorList>
    </citation>
    <scope>NUCLEOTIDE SEQUENCE [LARGE SCALE GENOMIC DNA]</scope>
    <source>
        <strain evidence="2 3">SAG 2523</strain>
    </source>
</reference>
<feature type="region of interest" description="Disordered" evidence="1">
    <location>
        <begin position="139"/>
        <end position="171"/>
    </location>
</feature>
<feature type="region of interest" description="Disordered" evidence="1">
    <location>
        <begin position="596"/>
        <end position="642"/>
    </location>
</feature>